<evidence type="ECO:0000313" key="5">
    <source>
        <dbReference type="Proteomes" id="UP000664702"/>
    </source>
</evidence>
<dbReference type="KEGG" id="bban:J4G43_003920"/>
<dbReference type="EMBL" id="JAGEMI010000001">
    <property type="protein sequence ID" value="MBO1860564.1"/>
    <property type="molecule type" value="Genomic_DNA"/>
</dbReference>
<name>A0A939M0B6_9BRAD</name>
<dbReference type="NCBIfam" id="TIGR00229">
    <property type="entry name" value="sensory_box"/>
    <property type="match status" value="1"/>
</dbReference>
<dbReference type="InterPro" id="IPR013767">
    <property type="entry name" value="PAS_fold"/>
</dbReference>
<dbReference type="SMART" id="SM00091">
    <property type="entry name" value="PAS"/>
    <property type="match status" value="1"/>
</dbReference>
<dbReference type="EMBL" id="CP086136">
    <property type="protein sequence ID" value="UEM13488.1"/>
    <property type="molecule type" value="Genomic_DNA"/>
</dbReference>
<dbReference type="CDD" id="cd00130">
    <property type="entry name" value="PAS"/>
    <property type="match status" value="1"/>
</dbReference>
<evidence type="ECO:0000313" key="3">
    <source>
        <dbReference type="EMBL" id="MBO1860564.1"/>
    </source>
</evidence>
<dbReference type="InterPro" id="IPR035965">
    <property type="entry name" value="PAS-like_dom_sf"/>
</dbReference>
<dbReference type="Pfam" id="PF00989">
    <property type="entry name" value="PAS"/>
    <property type="match status" value="1"/>
</dbReference>
<dbReference type="GO" id="GO:0006355">
    <property type="term" value="P:regulation of DNA-templated transcription"/>
    <property type="evidence" value="ECO:0007669"/>
    <property type="project" value="InterPro"/>
</dbReference>
<dbReference type="Gene3D" id="3.30.450.20">
    <property type="entry name" value="PAS domain"/>
    <property type="match status" value="1"/>
</dbReference>
<dbReference type="InterPro" id="IPR000700">
    <property type="entry name" value="PAS-assoc_C"/>
</dbReference>
<feature type="domain" description="PAS" evidence="1">
    <location>
        <begin position="4"/>
        <end position="74"/>
    </location>
</feature>
<dbReference type="PROSITE" id="PS50113">
    <property type="entry name" value="PAC"/>
    <property type="match status" value="1"/>
</dbReference>
<sequence length="137" mass="14743">MSVQSELDARILDDVADALIYSDRSGTITRWNRASTTLFGFSAADALGQNLDLIIPEHLRAAHWKGFEAALATGAMKLAGKPTLTRALHKSGRKLYIEMTFALVRDAGGAVVGSVAMARDVTERVERERAAGLAQNS</sequence>
<organism evidence="3">
    <name type="scientific">Bradyrhizobium barranii subsp. barranii</name>
    <dbReference type="NCBI Taxonomy" id="2823807"/>
    <lineage>
        <taxon>Bacteria</taxon>
        <taxon>Pseudomonadati</taxon>
        <taxon>Pseudomonadota</taxon>
        <taxon>Alphaproteobacteria</taxon>
        <taxon>Hyphomicrobiales</taxon>
        <taxon>Nitrobacteraceae</taxon>
        <taxon>Bradyrhizobium</taxon>
        <taxon>Bradyrhizobium barranii</taxon>
    </lineage>
</organism>
<protein>
    <submittedName>
        <fullName evidence="3">PAS domain S-box protein</fullName>
    </submittedName>
</protein>
<dbReference type="InterPro" id="IPR000014">
    <property type="entry name" value="PAS"/>
</dbReference>
<evidence type="ECO:0000259" key="1">
    <source>
        <dbReference type="PROSITE" id="PS50112"/>
    </source>
</evidence>
<gene>
    <name evidence="4" type="ORF">J4G43_003920</name>
    <name evidence="3" type="ORF">J4G43_06125</name>
</gene>
<dbReference type="SUPFAM" id="SSF55785">
    <property type="entry name" value="PYP-like sensor domain (PAS domain)"/>
    <property type="match status" value="1"/>
</dbReference>
<reference evidence="3" key="1">
    <citation type="submission" date="2021-03" db="EMBL/GenBank/DDBJ databases">
        <title>Whole Genome Sequence of Bradyrhizobium sp. Strain 144S4.</title>
        <authorList>
            <person name="Bromfield E.S.P."/>
            <person name="Cloutier S."/>
        </authorList>
    </citation>
    <scope>NUCLEOTIDE SEQUENCE [LARGE SCALE GENOMIC DNA]</scope>
    <source>
        <strain evidence="3">144S4</strain>
    </source>
</reference>
<dbReference type="SMART" id="SM00086">
    <property type="entry name" value="PAC"/>
    <property type="match status" value="1"/>
</dbReference>
<reference evidence="4 5" key="2">
    <citation type="journal article" date="2022" name="Int. J. Syst. Evol. Microbiol.">
        <title>Strains of Bradyrhizobium barranii sp. nov. associated with legumes native to Canada are symbionts of soybeans and belong to different subspecies (subsp. barranii subsp. nov. and subsp. apii subsp. nov.) and symbiovars (sv. glycinearum and sv. septentrionale).</title>
        <authorList>
            <person name="Bromfield E.S.P."/>
            <person name="Cloutier S."/>
            <person name="Wasai-Hara S."/>
            <person name="Minamisawa K."/>
        </authorList>
    </citation>
    <scope>NUCLEOTIDE SEQUENCE [LARGE SCALE GENOMIC DNA]</scope>
    <source>
        <strain evidence="4 5">144S4</strain>
    </source>
</reference>
<dbReference type="AlphaFoldDB" id="A0A939M0B6"/>
<evidence type="ECO:0000313" key="4">
    <source>
        <dbReference type="EMBL" id="UEM13488.1"/>
    </source>
</evidence>
<dbReference type="Proteomes" id="UP000664702">
    <property type="component" value="Chromosome"/>
</dbReference>
<dbReference type="InterPro" id="IPR001610">
    <property type="entry name" value="PAC"/>
</dbReference>
<dbReference type="PROSITE" id="PS50112">
    <property type="entry name" value="PAS"/>
    <property type="match status" value="1"/>
</dbReference>
<evidence type="ECO:0000259" key="2">
    <source>
        <dbReference type="PROSITE" id="PS50113"/>
    </source>
</evidence>
<proteinExistence type="predicted"/>
<dbReference type="RefSeq" id="WP_208084054.1">
    <property type="nucleotide sequence ID" value="NZ_CP086136.1"/>
</dbReference>
<feature type="domain" description="PAC" evidence="2">
    <location>
        <begin position="81"/>
        <end position="133"/>
    </location>
</feature>
<accession>A0A939M0B6</accession>